<organism evidence="3">
    <name type="scientific">marine metagenome</name>
    <dbReference type="NCBI Taxonomy" id="408172"/>
    <lineage>
        <taxon>unclassified sequences</taxon>
        <taxon>metagenomes</taxon>
        <taxon>ecological metagenomes</taxon>
    </lineage>
</organism>
<reference evidence="3" key="1">
    <citation type="submission" date="2018-05" db="EMBL/GenBank/DDBJ databases">
        <authorList>
            <person name="Lanie J.A."/>
            <person name="Ng W.-L."/>
            <person name="Kazmierczak K.M."/>
            <person name="Andrzejewski T.M."/>
            <person name="Davidsen T.M."/>
            <person name="Wayne K.J."/>
            <person name="Tettelin H."/>
            <person name="Glass J.I."/>
            <person name="Rusch D."/>
            <person name="Podicherti R."/>
            <person name="Tsui H.-C.T."/>
            <person name="Winkler M.E."/>
        </authorList>
    </citation>
    <scope>NUCLEOTIDE SEQUENCE</scope>
</reference>
<evidence type="ECO:0000313" key="3">
    <source>
        <dbReference type="EMBL" id="SUZ75504.1"/>
    </source>
</evidence>
<accession>A0A381Q9I0</accession>
<name>A0A381Q9I0_9ZZZZ</name>
<dbReference type="Pfam" id="PF05036">
    <property type="entry name" value="SPOR"/>
    <property type="match status" value="1"/>
</dbReference>
<evidence type="ECO:0000256" key="1">
    <source>
        <dbReference type="SAM" id="MobiDB-lite"/>
    </source>
</evidence>
<dbReference type="PROSITE" id="PS51724">
    <property type="entry name" value="SPOR"/>
    <property type="match status" value="1"/>
</dbReference>
<dbReference type="GO" id="GO:0042834">
    <property type="term" value="F:peptidoglycan binding"/>
    <property type="evidence" value="ECO:0007669"/>
    <property type="project" value="InterPro"/>
</dbReference>
<feature type="compositionally biased region" description="Pro residues" evidence="1">
    <location>
        <begin position="37"/>
        <end position="47"/>
    </location>
</feature>
<dbReference type="InterPro" id="IPR036680">
    <property type="entry name" value="SPOR-like_sf"/>
</dbReference>
<gene>
    <name evidence="3" type="ORF">METZ01_LOCUS28358</name>
</gene>
<feature type="domain" description="SPOR" evidence="2">
    <location>
        <begin position="56"/>
        <end position="135"/>
    </location>
</feature>
<protein>
    <recommendedName>
        <fullName evidence="2">SPOR domain-containing protein</fullName>
    </recommendedName>
</protein>
<dbReference type="InterPro" id="IPR007730">
    <property type="entry name" value="SPOR-like_dom"/>
</dbReference>
<proteinExistence type="predicted"/>
<dbReference type="SUPFAM" id="SSF110997">
    <property type="entry name" value="Sporulation related repeat"/>
    <property type="match status" value="1"/>
</dbReference>
<dbReference type="EMBL" id="UINC01001248">
    <property type="protein sequence ID" value="SUZ75504.1"/>
    <property type="molecule type" value="Genomic_DNA"/>
</dbReference>
<dbReference type="AlphaFoldDB" id="A0A381Q9I0"/>
<sequence>MRCRFILISGLALAVVTCGGDDEPVEERQPQEQVQRAPPPAAPATPEPEPEPEPEPLSGRFFTVQVGAFLNADSAHGLRDRLADQGLPVWATDQDVEGRLFHRVRVGAVSTGSEARRLGDILAESYGVPIWLALVISLESVPAGAVEATREVIAGAN</sequence>
<dbReference type="Gene3D" id="3.30.70.1070">
    <property type="entry name" value="Sporulation related repeat"/>
    <property type="match status" value="1"/>
</dbReference>
<feature type="region of interest" description="Disordered" evidence="1">
    <location>
        <begin position="22"/>
        <end position="58"/>
    </location>
</feature>
<evidence type="ECO:0000259" key="2">
    <source>
        <dbReference type="PROSITE" id="PS51724"/>
    </source>
</evidence>